<evidence type="ECO:0000313" key="2">
    <source>
        <dbReference type="Proteomes" id="UP000826656"/>
    </source>
</evidence>
<evidence type="ECO:0000313" key="1">
    <source>
        <dbReference type="EMBL" id="KAH0778910.1"/>
    </source>
</evidence>
<name>A0ABQ7WE85_SOLTU</name>
<keyword evidence="2" id="KW-1185">Reference proteome</keyword>
<dbReference type="EMBL" id="JAIVGD010000002">
    <property type="protein sequence ID" value="KAH0778910.1"/>
    <property type="molecule type" value="Genomic_DNA"/>
</dbReference>
<reference evidence="1 2" key="1">
    <citation type="journal article" date="2021" name="bioRxiv">
        <title>Chromosome-scale and haplotype-resolved genome assembly of a tetraploid potato cultivar.</title>
        <authorList>
            <person name="Sun H."/>
            <person name="Jiao W.-B."/>
            <person name="Krause K."/>
            <person name="Campoy J.A."/>
            <person name="Goel M."/>
            <person name="Folz-Donahue K."/>
            <person name="Kukat C."/>
            <person name="Huettel B."/>
            <person name="Schneeberger K."/>
        </authorList>
    </citation>
    <scope>NUCLEOTIDE SEQUENCE [LARGE SCALE GENOMIC DNA]</scope>
    <source>
        <strain evidence="1">SolTubOtavaFocal</strain>
        <tissue evidence="1">Leaves</tissue>
    </source>
</reference>
<organism evidence="1 2">
    <name type="scientific">Solanum tuberosum</name>
    <name type="common">Potato</name>
    <dbReference type="NCBI Taxonomy" id="4113"/>
    <lineage>
        <taxon>Eukaryota</taxon>
        <taxon>Viridiplantae</taxon>
        <taxon>Streptophyta</taxon>
        <taxon>Embryophyta</taxon>
        <taxon>Tracheophyta</taxon>
        <taxon>Spermatophyta</taxon>
        <taxon>Magnoliopsida</taxon>
        <taxon>eudicotyledons</taxon>
        <taxon>Gunneridae</taxon>
        <taxon>Pentapetalae</taxon>
        <taxon>asterids</taxon>
        <taxon>lamiids</taxon>
        <taxon>Solanales</taxon>
        <taxon>Solanaceae</taxon>
        <taxon>Solanoideae</taxon>
        <taxon>Solaneae</taxon>
        <taxon>Solanum</taxon>
    </lineage>
</organism>
<protein>
    <submittedName>
        <fullName evidence="1">Uncharacterized protein</fullName>
    </submittedName>
</protein>
<proteinExistence type="predicted"/>
<comment type="caution">
    <text evidence="1">The sequence shown here is derived from an EMBL/GenBank/DDBJ whole genome shotgun (WGS) entry which is preliminary data.</text>
</comment>
<dbReference type="Proteomes" id="UP000826656">
    <property type="component" value="Unassembled WGS sequence"/>
</dbReference>
<gene>
    <name evidence="1" type="ORF">KY290_005337</name>
</gene>
<accession>A0ABQ7WE85</accession>
<sequence length="470" mass="53438">MWLYHNNQFFDCKHLTKKLALHFANDFNRINDAVNTLDMMRKLDKNFSYILCKLDNVQRALSTYSQSVIPDLVPLDVDSSYDNNGDLALSFDDSSPVFKDLVASDSNIVDECIQPSLQACVVQKHTYVILSNLLFDLNDETLEEVTGGTLEEVSRISTDKMFAGIPDRDIDMEVVDSIQNDVVKLETQVFDERCDSNNVVKFDEMLFALPCMISDGSSFAYLSELDPSKLPLSLYRFPPAQFKLEFPFDPGSGMLTTFLGSANCYPFMVADDFKEIIKMFVSHFNFTISDQYTLDQFPYDPGANVFIVTSGGRLQVCDLRRKYLGTVASEQFINLLELLLALNLVSLDVSTNYSDYKQLEKYDTLFRPMLIATNASAYAHRYDYVCAKYVASKKFLSWRIWHISVDLLSRSIKDNILYSGNISQLVLATIGRECATNIVLDSNLEDKVLIEDESIVMSQVCPMWLSESRK</sequence>